<evidence type="ECO:0000259" key="2">
    <source>
        <dbReference type="Pfam" id="PF12172"/>
    </source>
</evidence>
<evidence type="ECO:0008006" key="5">
    <source>
        <dbReference type="Google" id="ProtNLM"/>
    </source>
</evidence>
<name>A0A502E683_9MYCO</name>
<evidence type="ECO:0000259" key="1">
    <source>
        <dbReference type="Pfam" id="PF01796"/>
    </source>
</evidence>
<dbReference type="InterPro" id="IPR002878">
    <property type="entry name" value="ChsH2_C"/>
</dbReference>
<dbReference type="PANTHER" id="PTHR34075">
    <property type="entry name" value="BLR3430 PROTEIN"/>
    <property type="match status" value="1"/>
</dbReference>
<dbReference type="OrthoDB" id="7470921at2"/>
<dbReference type="SUPFAM" id="SSF50249">
    <property type="entry name" value="Nucleic acid-binding proteins"/>
    <property type="match status" value="1"/>
</dbReference>
<organism evidence="3 4">
    <name type="scientific">Mycolicibacterium hodleri</name>
    <dbReference type="NCBI Taxonomy" id="49897"/>
    <lineage>
        <taxon>Bacteria</taxon>
        <taxon>Bacillati</taxon>
        <taxon>Actinomycetota</taxon>
        <taxon>Actinomycetes</taxon>
        <taxon>Mycobacteriales</taxon>
        <taxon>Mycobacteriaceae</taxon>
        <taxon>Mycolicibacterium</taxon>
    </lineage>
</organism>
<dbReference type="Pfam" id="PF12172">
    <property type="entry name" value="zf-ChsH2"/>
    <property type="match status" value="1"/>
</dbReference>
<dbReference type="InterPro" id="IPR022002">
    <property type="entry name" value="ChsH2_Znr"/>
</dbReference>
<keyword evidence="4" id="KW-1185">Reference proteome</keyword>
<dbReference type="PANTHER" id="PTHR34075:SF5">
    <property type="entry name" value="BLR3430 PROTEIN"/>
    <property type="match status" value="1"/>
</dbReference>
<dbReference type="Proteomes" id="UP000320095">
    <property type="component" value="Unassembled WGS sequence"/>
</dbReference>
<reference evidence="3 4" key="1">
    <citation type="journal article" date="2019" name="Environ. Microbiol.">
        <title>Species interactions and distinct microbial communities in high Arctic permafrost affected cryosols are associated with the CH4 and CO2 gas fluxes.</title>
        <authorList>
            <person name="Altshuler I."/>
            <person name="Hamel J."/>
            <person name="Turney S."/>
            <person name="Magnuson E."/>
            <person name="Levesque R."/>
            <person name="Greer C."/>
            <person name="Whyte L.G."/>
        </authorList>
    </citation>
    <scope>NUCLEOTIDE SEQUENCE [LARGE SCALE GENOMIC DNA]</scope>
    <source>
        <strain evidence="3 4">S5.20</strain>
    </source>
</reference>
<feature type="domain" description="ChsH2 rubredoxin-like zinc ribbon" evidence="2">
    <location>
        <begin position="21"/>
        <end position="53"/>
    </location>
</feature>
<dbReference type="Gene3D" id="6.10.30.10">
    <property type="match status" value="1"/>
</dbReference>
<dbReference type="Pfam" id="PF01796">
    <property type="entry name" value="OB_ChsH2_C"/>
    <property type="match status" value="1"/>
</dbReference>
<dbReference type="EMBL" id="RCZG01000008">
    <property type="protein sequence ID" value="TPG32469.1"/>
    <property type="molecule type" value="Genomic_DNA"/>
</dbReference>
<feature type="domain" description="ChsH2 C-terminal OB-fold" evidence="1">
    <location>
        <begin position="58"/>
        <end position="121"/>
    </location>
</feature>
<sequence>MTHSVTPPLPVTDDEETRGFWEAAAEGRLVVRNCNNCSAVLHLPKSYCHHCGSWDTGWRDVRPEGSVYTWTVLQHSIHPAFPAPCTVVLIALDEDPAVRFVGYLDGAPTVYEGMPMRVRFDSVEPGIVLPQWEPVGATSIEQ</sequence>
<gene>
    <name evidence="3" type="ORF">EAH80_19560</name>
</gene>
<evidence type="ECO:0000313" key="3">
    <source>
        <dbReference type="EMBL" id="TPG32469.1"/>
    </source>
</evidence>
<dbReference type="AlphaFoldDB" id="A0A502E683"/>
<dbReference type="InterPro" id="IPR052513">
    <property type="entry name" value="Thioester_dehydratase-like"/>
</dbReference>
<accession>A0A502E683</accession>
<protein>
    <recommendedName>
        <fullName evidence="5">DNA-binding protein</fullName>
    </recommendedName>
</protein>
<evidence type="ECO:0000313" key="4">
    <source>
        <dbReference type="Proteomes" id="UP000320095"/>
    </source>
</evidence>
<comment type="caution">
    <text evidence="3">The sequence shown here is derived from an EMBL/GenBank/DDBJ whole genome shotgun (WGS) entry which is preliminary data.</text>
</comment>
<dbReference type="InterPro" id="IPR012340">
    <property type="entry name" value="NA-bd_OB-fold"/>
</dbReference>
<proteinExistence type="predicted"/>